<accession>A0A382TAR4</accession>
<organism evidence="1">
    <name type="scientific">marine metagenome</name>
    <dbReference type="NCBI Taxonomy" id="408172"/>
    <lineage>
        <taxon>unclassified sequences</taxon>
        <taxon>metagenomes</taxon>
        <taxon>ecological metagenomes</taxon>
    </lineage>
</organism>
<proteinExistence type="predicted"/>
<evidence type="ECO:0000313" key="1">
    <source>
        <dbReference type="EMBL" id="SVD18895.1"/>
    </source>
</evidence>
<sequence>ARTIHGVSFDGSANIDLSEVISDTVGAMVGSNTETNITVTYQDADNTLDFVIGTLNQDTTGLAATATSLATARTIGGTSFDGTANIAVGLAATTTALATARTIGGVSFDGTANINLPGVNAAGNQNTTGTAANLTGTPNLSVGTIGSGNITTTGYLAGPASFTIDPATVGDNTGTVVIAGNLQVDGTTTTINSTTMTVDDLNLVLASGAANSAAANGAGLTIDGASATLLYTHATTSWDMNKPLNVTGNIGVSGTVDGVDIQTLNTTAGAALPKAGGAMTGAITTNSTFDGVDIATRDGVLTS</sequence>
<feature type="non-terminal residue" evidence="1">
    <location>
        <position position="303"/>
    </location>
</feature>
<protein>
    <submittedName>
        <fullName evidence="1">Uncharacterized protein</fullName>
    </submittedName>
</protein>
<feature type="non-terminal residue" evidence="1">
    <location>
        <position position="1"/>
    </location>
</feature>
<dbReference type="EMBL" id="UINC01135007">
    <property type="protein sequence ID" value="SVD18895.1"/>
    <property type="molecule type" value="Genomic_DNA"/>
</dbReference>
<name>A0A382TAR4_9ZZZZ</name>
<gene>
    <name evidence="1" type="ORF">METZ01_LOCUS371749</name>
</gene>
<reference evidence="1" key="1">
    <citation type="submission" date="2018-05" db="EMBL/GenBank/DDBJ databases">
        <authorList>
            <person name="Lanie J.A."/>
            <person name="Ng W.-L."/>
            <person name="Kazmierczak K.M."/>
            <person name="Andrzejewski T.M."/>
            <person name="Davidsen T.M."/>
            <person name="Wayne K.J."/>
            <person name="Tettelin H."/>
            <person name="Glass J.I."/>
            <person name="Rusch D."/>
            <person name="Podicherti R."/>
            <person name="Tsui H.-C.T."/>
            <person name="Winkler M.E."/>
        </authorList>
    </citation>
    <scope>NUCLEOTIDE SEQUENCE</scope>
</reference>
<dbReference type="AlphaFoldDB" id="A0A382TAR4"/>